<keyword evidence="2" id="KW-1185">Reference proteome</keyword>
<gene>
    <name evidence="1" type="ORF">FHR20_000212</name>
</gene>
<dbReference type="Pfam" id="PF04299">
    <property type="entry name" value="FMN_bind_2"/>
    <property type="match status" value="1"/>
</dbReference>
<dbReference type="InterPro" id="IPR012349">
    <property type="entry name" value="Split_barrel_FMN-bd"/>
</dbReference>
<evidence type="ECO:0000313" key="1">
    <source>
        <dbReference type="EMBL" id="NIJ63281.1"/>
    </source>
</evidence>
<sequence length="200" mass="21854">MHPHPAFRWEDRPAIRDLVRDIGFGALFAATPDGPRVAHVPVVWLGDDTLGFHLARGNGLARHLDGATALFNLQGLDAYVSPDWYGAGPDEVPTWNYVAVELEGQVTRTDEDGLVAILDAISHEQERRLAPKPEWTLAKVDPARTAKLLTAIIGYRLEIRAWRGTRKLGQNKPDAARLAAADALAARGSDRIAALMRGAK</sequence>
<reference evidence="1 2" key="1">
    <citation type="submission" date="2020-03" db="EMBL/GenBank/DDBJ databases">
        <title>Genomic Encyclopedia of Type Strains, Phase IV (KMG-IV): sequencing the most valuable type-strain genomes for metagenomic binning, comparative biology and taxonomic classification.</title>
        <authorList>
            <person name="Goeker M."/>
        </authorList>
    </citation>
    <scope>NUCLEOTIDE SEQUENCE [LARGE SCALE GENOMIC DNA]</scope>
    <source>
        <strain evidence="1 2">DSM 4733</strain>
    </source>
</reference>
<proteinExistence type="predicted"/>
<dbReference type="EMBL" id="JAASQV010000001">
    <property type="protein sequence ID" value="NIJ63281.1"/>
    <property type="molecule type" value="Genomic_DNA"/>
</dbReference>
<dbReference type="RefSeq" id="WP_167297853.1">
    <property type="nucleotide sequence ID" value="NZ_JAASQV010000001.1"/>
</dbReference>
<name>A0A7X5ZTR0_9SPHN</name>
<accession>A0A7X5ZTR0</accession>
<dbReference type="Proteomes" id="UP000564677">
    <property type="component" value="Unassembled WGS sequence"/>
</dbReference>
<dbReference type="Gene3D" id="2.30.110.10">
    <property type="entry name" value="Electron Transport, Fmn-binding Protein, Chain A"/>
    <property type="match status" value="1"/>
</dbReference>
<dbReference type="InterPro" id="IPR007396">
    <property type="entry name" value="TR_PAI2-type"/>
</dbReference>
<dbReference type="PANTHER" id="PTHR35802:SF1">
    <property type="entry name" value="PROTEASE SYNTHASE AND SPORULATION PROTEIN PAI 2"/>
    <property type="match status" value="1"/>
</dbReference>
<comment type="caution">
    <text evidence="1">The sequence shown here is derived from an EMBL/GenBank/DDBJ whole genome shotgun (WGS) entry which is preliminary data.</text>
</comment>
<protein>
    <submittedName>
        <fullName evidence="1">Transcriptional regulator</fullName>
    </submittedName>
</protein>
<dbReference type="PANTHER" id="PTHR35802">
    <property type="entry name" value="PROTEASE SYNTHASE AND SPORULATION PROTEIN PAI 2"/>
    <property type="match status" value="1"/>
</dbReference>
<organism evidence="1 2">
    <name type="scientific">Sphingomonas leidyi</name>
    <dbReference type="NCBI Taxonomy" id="68569"/>
    <lineage>
        <taxon>Bacteria</taxon>
        <taxon>Pseudomonadati</taxon>
        <taxon>Pseudomonadota</taxon>
        <taxon>Alphaproteobacteria</taxon>
        <taxon>Sphingomonadales</taxon>
        <taxon>Sphingomonadaceae</taxon>
        <taxon>Sphingomonas</taxon>
    </lineage>
</organism>
<dbReference type="SUPFAM" id="SSF50475">
    <property type="entry name" value="FMN-binding split barrel"/>
    <property type="match status" value="1"/>
</dbReference>
<dbReference type="AlphaFoldDB" id="A0A7X5ZTR0"/>
<evidence type="ECO:0000313" key="2">
    <source>
        <dbReference type="Proteomes" id="UP000564677"/>
    </source>
</evidence>
<dbReference type="PIRSF" id="PIRSF010372">
    <property type="entry name" value="PaiB"/>
    <property type="match status" value="1"/>
</dbReference>